<keyword evidence="1" id="KW-0175">Coiled coil</keyword>
<evidence type="ECO:0000313" key="2">
    <source>
        <dbReference type="EMBL" id="OCH84637.1"/>
    </source>
</evidence>
<sequence length="281" mass="30978">MRRKKGENETGPRTFGARMKTLAARWSPSKTKRTAVLSGLKTSVQIADTVANVSSITTLQAITGAVCKVIEYCEAIKDNREQALELEHVARDILATLYAASDALQEQENEEQVQEDMDSLSRALSSVMKETLSIVKSSKLKRLLNAKSDAARIRNCTSRLKTACDRAQIKYICAVRIELGSVSNAIRDTAARVRIGNERIAQVEQCVALVDKRTATIDRRVTAVLESVTAPRAEATQLDLIFHGTISNPSGRQAMPGLNERHKKLLFLAVALVQVFDLEQQ</sequence>
<gene>
    <name evidence="2" type="ORF">OBBRIDRAFT_389014</name>
</gene>
<evidence type="ECO:0000256" key="1">
    <source>
        <dbReference type="SAM" id="Coils"/>
    </source>
</evidence>
<dbReference type="InterPro" id="IPR059179">
    <property type="entry name" value="MLKL-like_MCAfunc"/>
</dbReference>
<dbReference type="CDD" id="cd21037">
    <property type="entry name" value="MLKL_NTD"/>
    <property type="match status" value="1"/>
</dbReference>
<dbReference type="GO" id="GO:0007166">
    <property type="term" value="P:cell surface receptor signaling pathway"/>
    <property type="evidence" value="ECO:0007669"/>
    <property type="project" value="InterPro"/>
</dbReference>
<proteinExistence type="predicted"/>
<accession>A0A8E2AQ17</accession>
<evidence type="ECO:0000313" key="3">
    <source>
        <dbReference type="Proteomes" id="UP000250043"/>
    </source>
</evidence>
<dbReference type="Gene3D" id="1.20.930.20">
    <property type="entry name" value="Adaptor protein Cbl, N-terminal domain"/>
    <property type="match status" value="1"/>
</dbReference>
<keyword evidence="3" id="KW-1185">Reference proteome</keyword>
<organism evidence="2 3">
    <name type="scientific">Obba rivulosa</name>
    <dbReference type="NCBI Taxonomy" id="1052685"/>
    <lineage>
        <taxon>Eukaryota</taxon>
        <taxon>Fungi</taxon>
        <taxon>Dikarya</taxon>
        <taxon>Basidiomycota</taxon>
        <taxon>Agaricomycotina</taxon>
        <taxon>Agaricomycetes</taxon>
        <taxon>Polyporales</taxon>
        <taxon>Gelatoporiaceae</taxon>
        <taxon>Obba</taxon>
    </lineage>
</organism>
<protein>
    <submittedName>
        <fullName evidence="2">Uncharacterized protein</fullName>
    </submittedName>
</protein>
<dbReference type="InterPro" id="IPR036537">
    <property type="entry name" value="Adaptor_Cbl_N_dom_sf"/>
</dbReference>
<name>A0A8E2AQ17_9APHY</name>
<feature type="coiled-coil region" evidence="1">
    <location>
        <begin position="103"/>
        <end position="130"/>
    </location>
</feature>
<dbReference type="AlphaFoldDB" id="A0A8E2AQ17"/>
<dbReference type="EMBL" id="KV722651">
    <property type="protein sequence ID" value="OCH84637.1"/>
    <property type="molecule type" value="Genomic_DNA"/>
</dbReference>
<dbReference type="OrthoDB" id="2751318at2759"/>
<dbReference type="Proteomes" id="UP000250043">
    <property type="component" value="Unassembled WGS sequence"/>
</dbReference>
<reference evidence="2 3" key="1">
    <citation type="submission" date="2016-07" db="EMBL/GenBank/DDBJ databases">
        <title>Draft genome of the white-rot fungus Obba rivulosa 3A-2.</title>
        <authorList>
            <consortium name="DOE Joint Genome Institute"/>
            <person name="Miettinen O."/>
            <person name="Riley R."/>
            <person name="Acob R."/>
            <person name="Barry K."/>
            <person name="Cullen D."/>
            <person name="De Vries R."/>
            <person name="Hainaut M."/>
            <person name="Hatakka A."/>
            <person name="Henrissat B."/>
            <person name="Hilden K."/>
            <person name="Kuo R."/>
            <person name="Labutti K."/>
            <person name="Lipzen A."/>
            <person name="Makela M.R."/>
            <person name="Sandor L."/>
            <person name="Spatafora J.W."/>
            <person name="Grigoriev I.V."/>
            <person name="Hibbett D.S."/>
        </authorList>
    </citation>
    <scope>NUCLEOTIDE SEQUENCE [LARGE SCALE GENOMIC DNA]</scope>
    <source>
        <strain evidence="2 3">3A-2</strain>
    </source>
</reference>